<dbReference type="Gene3D" id="3.90.1480.20">
    <property type="entry name" value="Glycosyl transferase family 29"/>
    <property type="match status" value="1"/>
</dbReference>
<dbReference type="Proteomes" id="UP000327468">
    <property type="component" value="Chromosome 9"/>
</dbReference>
<feature type="binding site" evidence="38">
    <location>
        <position position="302"/>
    </location>
    <ligand>
        <name>substrate</name>
    </ligand>
</feature>
<comment type="caution">
    <text evidence="40">The sequence shown here is derived from an EMBL/GenBank/DDBJ whole genome shotgun (WGS) entry which is preliminary data.</text>
</comment>
<evidence type="ECO:0000256" key="31">
    <source>
        <dbReference type="ARBA" id="ARBA00047509"/>
    </source>
</evidence>
<evidence type="ECO:0000256" key="12">
    <source>
        <dbReference type="ARBA" id="ARBA00023034"/>
    </source>
</evidence>
<sequence>MIYMTSKKLRVLMLIFCLVSFATFLLRDPSFLLSPFQNIINGPCRCHSCIWDPEEEDPWFSERFNQSIHPLLSRSNSMLSDDTYRWWLWLQAENSPSNLSAVMDKLFQLIPGEQHYMDAGPSRCRSCSVVGNSGNLLSSHYGKLIDSSDFVIRINQAPTQGFEHDVGYRTTHHVMYPESAIDLQNSSTSLLLIPFKILDLEWLTSALTSGHINFTYMPVRPRITANRYNVLVYNPSFMKYVYEVWLENHGRYPSTGFLSLILALHICDQVNVFGFGADQNGNWHHYWEENLMSSAFKETGVHNADYEYNVTQLLAQKGKIRMFKGI</sequence>
<dbReference type="InterPro" id="IPR012163">
    <property type="entry name" value="Sialyl_trans"/>
</dbReference>
<evidence type="ECO:0000256" key="30">
    <source>
        <dbReference type="ARBA" id="ARBA00043816"/>
    </source>
</evidence>
<feature type="binding site" evidence="38">
    <location>
        <position position="256"/>
    </location>
    <ligand>
        <name>substrate</name>
    </ligand>
</feature>
<keyword evidence="14" id="KW-0472">Membrane</keyword>
<keyword evidence="8" id="KW-0808">Transferase</keyword>
<evidence type="ECO:0000256" key="36">
    <source>
        <dbReference type="ARBA" id="ARBA00081332"/>
    </source>
</evidence>
<evidence type="ECO:0000256" key="25">
    <source>
        <dbReference type="ARBA" id="ARBA00042682"/>
    </source>
</evidence>
<name>A0A5N5NDN0_PANHP</name>
<evidence type="ECO:0000256" key="33">
    <source>
        <dbReference type="ARBA" id="ARBA00062545"/>
    </source>
</evidence>
<evidence type="ECO:0000256" key="21">
    <source>
        <dbReference type="ARBA" id="ARBA00041507"/>
    </source>
</evidence>
<feature type="binding site" evidence="38">
    <location>
        <position position="285"/>
    </location>
    <ligand>
        <name>substrate</name>
    </ligand>
</feature>
<keyword evidence="11" id="KW-1133">Transmembrane helix</keyword>
<evidence type="ECO:0000256" key="15">
    <source>
        <dbReference type="ARBA" id="ARBA00023157"/>
    </source>
</evidence>
<keyword evidence="7" id="KW-0328">Glycosyltransferase</keyword>
<dbReference type="PANTHER" id="PTHR46032:SF6">
    <property type="entry name" value="CMP-N-ACETYLNEURAMINATE-BETA-GALACTOSAMIDE-ALPHA-2,3-SIALYLTRANSFERASE 1"/>
    <property type="match status" value="1"/>
</dbReference>
<evidence type="ECO:0000256" key="19">
    <source>
        <dbReference type="ARBA" id="ARBA00039107"/>
    </source>
</evidence>
<evidence type="ECO:0000256" key="13">
    <source>
        <dbReference type="ARBA" id="ARBA00023098"/>
    </source>
</evidence>
<dbReference type="PANTHER" id="PTHR46032">
    <property type="entry name" value="ALPHA-2,3-SIALYLTRANSFERASE ST3GAL I ISOFORM X1"/>
    <property type="match status" value="1"/>
</dbReference>
<comment type="catalytic activity">
    <reaction evidence="31">
        <text>ganglioside GM1 (d18:1(4E)/18:0) + CMP-N-acetyl-beta-neuraminate = ganglioside GD1a (18:1(4E)/18:0) + CMP + H(+)</text>
        <dbReference type="Rhea" id="RHEA:48248"/>
        <dbReference type="ChEBI" id="CHEBI:15378"/>
        <dbReference type="ChEBI" id="CHEBI:57812"/>
        <dbReference type="ChEBI" id="CHEBI:60377"/>
        <dbReference type="ChEBI" id="CHEBI:73110"/>
        <dbReference type="ChEBI" id="CHEBI:90153"/>
    </reaction>
    <physiologicalReaction direction="left-to-right" evidence="31">
        <dbReference type="Rhea" id="RHEA:48249"/>
    </physiologicalReaction>
</comment>
<feature type="binding site" evidence="38">
    <location>
        <position position="132"/>
    </location>
    <ligand>
        <name>substrate</name>
    </ligand>
</feature>
<dbReference type="Pfam" id="PF00777">
    <property type="entry name" value="Glyco_transf_29"/>
    <property type="match status" value="1"/>
</dbReference>
<feature type="binding site" evidence="38">
    <location>
        <position position="276"/>
    </location>
    <ligand>
        <name>substrate</name>
    </ligand>
</feature>
<dbReference type="GO" id="GO:0032580">
    <property type="term" value="C:Golgi cisterna membrane"/>
    <property type="evidence" value="ECO:0007669"/>
    <property type="project" value="UniProtKB-SubCell"/>
</dbReference>
<evidence type="ECO:0000256" key="5">
    <source>
        <dbReference type="ARBA" id="ARBA00006003"/>
    </source>
</evidence>
<evidence type="ECO:0000256" key="22">
    <source>
        <dbReference type="ARBA" id="ARBA00041997"/>
    </source>
</evidence>
<evidence type="ECO:0000256" key="11">
    <source>
        <dbReference type="ARBA" id="ARBA00022989"/>
    </source>
</evidence>
<comment type="subcellular location">
    <subcellularLocation>
        <location evidence="1">Golgi apparatus</location>
        <location evidence="1">Golgi stack membrane</location>
        <topology evidence="1">Single-pass type II membrane protein</topology>
    </subcellularLocation>
    <subcellularLocation>
        <location evidence="2">Secreted</location>
    </subcellularLocation>
</comment>
<gene>
    <name evidence="40" type="ORF">PHYPO_G00240050</name>
</gene>
<dbReference type="GO" id="GO:0097503">
    <property type="term" value="P:sialylation"/>
    <property type="evidence" value="ECO:0007669"/>
    <property type="project" value="TreeGrafter"/>
</dbReference>
<evidence type="ECO:0000256" key="6">
    <source>
        <dbReference type="ARBA" id="ARBA00022525"/>
    </source>
</evidence>
<evidence type="ECO:0000256" key="32">
    <source>
        <dbReference type="ARBA" id="ARBA00052027"/>
    </source>
</evidence>
<dbReference type="CDD" id="cd23966">
    <property type="entry name" value="GT29_ST3GAL1_2"/>
    <property type="match status" value="1"/>
</dbReference>
<dbReference type="GO" id="GO:0047288">
    <property type="term" value="F:beta-D-galactosyl-(1-&gt;3)-N-acetyl-beta-D-galactosaminide alpha-2,3- sialyltransferase"/>
    <property type="evidence" value="ECO:0007669"/>
    <property type="project" value="UniProtKB-EC"/>
</dbReference>
<evidence type="ECO:0000256" key="28">
    <source>
        <dbReference type="ARBA" id="ARBA00043673"/>
    </source>
</evidence>
<evidence type="ECO:0000256" key="2">
    <source>
        <dbReference type="ARBA" id="ARBA00004613"/>
    </source>
</evidence>
<keyword evidence="12" id="KW-0333">Golgi apparatus</keyword>
<keyword evidence="6" id="KW-0964">Secreted</keyword>
<evidence type="ECO:0000256" key="26">
    <source>
        <dbReference type="ARBA" id="ARBA00042990"/>
    </source>
</evidence>
<evidence type="ECO:0000256" key="18">
    <source>
        <dbReference type="ARBA" id="ARBA00039106"/>
    </source>
</evidence>
<feature type="binding site" evidence="38">
    <location>
        <position position="252"/>
    </location>
    <ligand>
        <name>substrate</name>
    </ligand>
</feature>
<dbReference type="InterPro" id="IPR051757">
    <property type="entry name" value="Beta-gal_alpha2-3_sialyltrans"/>
</dbReference>
<evidence type="ECO:0000256" key="27">
    <source>
        <dbReference type="ARBA" id="ARBA00042991"/>
    </source>
</evidence>
<comment type="catalytic activity">
    <reaction evidence="28">
        <text>a ganglioside GA1 (d18:1(4E)) + CMP-N-acetyl-beta-neuraminate = a ganglioside GM1b (d18:1(4E)) + CMP + H(+)</text>
        <dbReference type="Rhea" id="RHEA:47560"/>
        <dbReference type="ChEBI" id="CHEBI:15378"/>
        <dbReference type="ChEBI" id="CHEBI:27938"/>
        <dbReference type="ChEBI" id="CHEBI:57812"/>
        <dbReference type="ChEBI" id="CHEBI:60377"/>
        <dbReference type="ChEBI" id="CHEBI:78568"/>
    </reaction>
    <physiologicalReaction direction="left-to-right" evidence="28">
        <dbReference type="Rhea" id="RHEA:47561"/>
    </physiologicalReaction>
</comment>
<evidence type="ECO:0000256" key="39">
    <source>
        <dbReference type="PIRSR" id="PIRSR005557-2"/>
    </source>
</evidence>
<evidence type="ECO:0000256" key="9">
    <source>
        <dbReference type="ARBA" id="ARBA00022692"/>
    </source>
</evidence>
<feature type="binding site" evidence="38">
    <location>
        <position position="155"/>
    </location>
    <ligand>
        <name>substrate</name>
    </ligand>
</feature>
<evidence type="ECO:0000256" key="20">
    <source>
        <dbReference type="ARBA" id="ARBA00040101"/>
    </source>
</evidence>
<comment type="similarity">
    <text evidence="5">Belongs to the glycosyltransferase 29 family.</text>
</comment>
<evidence type="ECO:0000313" key="40">
    <source>
        <dbReference type="EMBL" id="KAB5565329.1"/>
    </source>
</evidence>
<feature type="disulfide bond" evidence="39">
    <location>
        <begin position="127"/>
        <end position="267"/>
    </location>
</feature>
<evidence type="ECO:0000256" key="23">
    <source>
        <dbReference type="ARBA" id="ARBA00042022"/>
    </source>
</evidence>
<evidence type="ECO:0000256" key="29">
    <source>
        <dbReference type="ARBA" id="ARBA00043773"/>
    </source>
</evidence>
<protein>
    <recommendedName>
        <fullName evidence="20">CMP-N-acetylneuraminate-beta-galactosamide-alpha-2,3-sialyltransferase 1</fullName>
        <ecNumber evidence="18">2.4.3.2</ecNumber>
        <ecNumber evidence="19">2.4.3.4</ecNumber>
    </recommendedName>
    <alternativeName>
        <fullName evidence="34">CMP-N-acetylneuraminate-beta-galactosamide-alpha-2,3-sialyltransferase 2</fullName>
    </alternativeName>
    <alternativeName>
        <fullName evidence="27">Gal-NAc6S</fullName>
    </alternativeName>
    <alternativeName>
        <fullName evidence="24">Gal-beta-1,3-GalNAc-alpha-2,3-sialyltransferase</fullName>
    </alternativeName>
    <alternativeName>
        <fullName evidence="26">Monosialoganglioside sialyltransferase</fullName>
    </alternativeName>
    <alternativeName>
        <fullName evidence="22">ST3Gal I</fullName>
    </alternativeName>
    <alternativeName>
        <fullName evidence="35">ST3Gal II</fullName>
    </alternativeName>
    <alternativeName>
        <fullName evidence="23">ST3GalA.1</fullName>
    </alternativeName>
    <alternativeName>
        <fullName evidence="36">ST3GalA.2</fullName>
    </alternativeName>
    <alternativeName>
        <fullName evidence="21">ST3O</fullName>
    </alternativeName>
    <alternativeName>
        <fullName evidence="25">Sialyltransferase 4A</fullName>
    </alternativeName>
    <alternativeName>
        <fullName evidence="37">Sialyltransferase 4B</fullName>
    </alternativeName>
</protein>
<evidence type="ECO:0000256" key="37">
    <source>
        <dbReference type="ARBA" id="ARBA00082805"/>
    </source>
</evidence>
<reference evidence="40 41" key="1">
    <citation type="submission" date="2019-06" db="EMBL/GenBank/DDBJ databases">
        <title>A chromosome-scale genome assembly of the striped catfish, Pangasianodon hypophthalmus.</title>
        <authorList>
            <person name="Wen M."/>
            <person name="Zahm M."/>
            <person name="Roques C."/>
            <person name="Cabau C."/>
            <person name="Klopp C."/>
            <person name="Donnadieu C."/>
            <person name="Jouanno E."/>
            <person name="Avarre J.-C."/>
            <person name="Campet M."/>
            <person name="Ha T.T.T."/>
            <person name="Dugue R."/>
            <person name="Lampietro C."/>
            <person name="Louis A."/>
            <person name="Herpin A."/>
            <person name="Echchiki A."/>
            <person name="Berthelot C."/>
            <person name="Parey E."/>
            <person name="Roest-Crollius H."/>
            <person name="Braasch I."/>
            <person name="Postlethwait J."/>
            <person name="Bobe J."/>
            <person name="Montfort J."/>
            <person name="Bouchez O."/>
            <person name="Begum T."/>
            <person name="Schartl M."/>
            <person name="Guiguen Y."/>
        </authorList>
    </citation>
    <scope>NUCLEOTIDE SEQUENCE [LARGE SCALE GENOMIC DNA]</scope>
    <source>
        <strain evidence="40 41">Indonesia</strain>
        <tissue evidence="40">Blood</tissue>
    </source>
</reference>
<comment type="subunit">
    <text evidence="33">Homodimer; disulfide-linked. Homodimer formation occurs in the endoplasmic reticulum.</text>
</comment>
<evidence type="ECO:0000256" key="35">
    <source>
        <dbReference type="ARBA" id="ARBA00081228"/>
    </source>
</evidence>
<dbReference type="GO" id="GO:0003836">
    <property type="term" value="F:beta-galactoside (CMP) alpha-2,3-sialyltransferase activity"/>
    <property type="evidence" value="ECO:0007669"/>
    <property type="project" value="UniProtKB-EC"/>
</dbReference>
<dbReference type="PIRSF" id="PIRSF005557">
    <property type="entry name" value="Sialyl_trans"/>
    <property type="match status" value="1"/>
</dbReference>
<dbReference type="GO" id="GO:0006629">
    <property type="term" value="P:lipid metabolic process"/>
    <property type="evidence" value="ECO:0007669"/>
    <property type="project" value="UniProtKB-KW"/>
</dbReference>
<organism evidence="40 41">
    <name type="scientific">Pangasianodon hypophthalmus</name>
    <name type="common">Striped catfish</name>
    <name type="synonym">Helicophagus hypophthalmus</name>
    <dbReference type="NCBI Taxonomy" id="310915"/>
    <lineage>
        <taxon>Eukaryota</taxon>
        <taxon>Metazoa</taxon>
        <taxon>Chordata</taxon>
        <taxon>Craniata</taxon>
        <taxon>Vertebrata</taxon>
        <taxon>Euteleostomi</taxon>
        <taxon>Actinopterygii</taxon>
        <taxon>Neopterygii</taxon>
        <taxon>Teleostei</taxon>
        <taxon>Ostariophysi</taxon>
        <taxon>Siluriformes</taxon>
        <taxon>Pangasiidae</taxon>
        <taxon>Pangasianodon</taxon>
    </lineage>
</organism>
<dbReference type="GO" id="GO:0005576">
    <property type="term" value="C:extracellular region"/>
    <property type="evidence" value="ECO:0007669"/>
    <property type="project" value="UniProtKB-SubCell"/>
</dbReference>
<evidence type="ECO:0000256" key="8">
    <source>
        <dbReference type="ARBA" id="ARBA00022679"/>
    </source>
</evidence>
<keyword evidence="15" id="KW-1015">Disulfide bond</keyword>
<feature type="binding site" evidence="38">
    <location>
        <position position="216"/>
    </location>
    <ligand>
        <name>substrate</name>
    </ligand>
</feature>
<evidence type="ECO:0000256" key="3">
    <source>
        <dbReference type="ARBA" id="ARBA00004922"/>
    </source>
</evidence>
<evidence type="ECO:0000256" key="34">
    <source>
        <dbReference type="ARBA" id="ARBA00072809"/>
    </source>
</evidence>
<dbReference type="AlphaFoldDB" id="A0A5N5NDN0"/>
<evidence type="ECO:0000313" key="41">
    <source>
        <dbReference type="Proteomes" id="UP000327468"/>
    </source>
</evidence>
<dbReference type="InterPro" id="IPR038578">
    <property type="entry name" value="GT29-like_sf"/>
</dbReference>
<dbReference type="EMBL" id="VFJC01000010">
    <property type="protein sequence ID" value="KAB5565329.1"/>
    <property type="molecule type" value="Genomic_DNA"/>
</dbReference>
<evidence type="ECO:0000256" key="17">
    <source>
        <dbReference type="ARBA" id="ARBA00036292"/>
    </source>
</evidence>
<comment type="catalytic activity">
    <reaction evidence="30">
        <text>a ganglioside GA1 + CMP-N-acetyl-beta-neuraminate = a ganglioside GM1b + CMP + H(+)</text>
        <dbReference type="Rhea" id="RHEA:48244"/>
        <dbReference type="ChEBI" id="CHEBI:15378"/>
        <dbReference type="ChEBI" id="CHEBI:57812"/>
        <dbReference type="ChEBI" id="CHEBI:60377"/>
        <dbReference type="ChEBI" id="CHEBI:88069"/>
        <dbReference type="ChEBI" id="CHEBI:90151"/>
    </reaction>
    <physiologicalReaction direction="left-to-right" evidence="30">
        <dbReference type="Rhea" id="RHEA:48245"/>
    </physiologicalReaction>
</comment>
<keyword evidence="13" id="KW-0443">Lipid metabolism</keyword>
<dbReference type="EC" id="2.4.3.2" evidence="18"/>
<evidence type="ECO:0000256" key="7">
    <source>
        <dbReference type="ARBA" id="ARBA00022676"/>
    </source>
</evidence>
<evidence type="ECO:0000256" key="14">
    <source>
        <dbReference type="ARBA" id="ARBA00023136"/>
    </source>
</evidence>
<evidence type="ECO:0000256" key="16">
    <source>
        <dbReference type="ARBA" id="ARBA00023180"/>
    </source>
</evidence>
<evidence type="ECO:0000256" key="10">
    <source>
        <dbReference type="ARBA" id="ARBA00022968"/>
    </source>
</evidence>
<dbReference type="InterPro" id="IPR001675">
    <property type="entry name" value="Glyco_trans_29"/>
</dbReference>
<comment type="pathway">
    <text evidence="4">Glycolipid biosynthesis.</text>
</comment>
<feature type="binding site" evidence="38">
    <location>
        <position position="91"/>
    </location>
    <ligand>
        <name>substrate</name>
    </ligand>
</feature>
<dbReference type="FunFam" id="3.90.1480.20:FF:000002">
    <property type="entry name" value="CMP-N-acetylneuraminate-beta-galactosamide- alpha-2,3-sialyltransferase 2"/>
    <property type="match status" value="1"/>
</dbReference>
<evidence type="ECO:0000256" key="24">
    <source>
        <dbReference type="ARBA" id="ARBA00042448"/>
    </source>
</evidence>
<keyword evidence="10" id="KW-0735">Signal-anchor</keyword>
<comment type="pathway">
    <text evidence="3">Protein modification; protein glycosylation.</text>
</comment>
<keyword evidence="16" id="KW-0325">Glycoprotein</keyword>
<proteinExistence type="inferred from homology"/>
<dbReference type="EC" id="2.4.3.4" evidence="19"/>
<comment type="catalytic activity">
    <reaction evidence="32">
        <text>a globoside GalGb4Cer + CMP-N-acetyl-beta-neuraminate = a globoside MSGG + CMP + H(+)</text>
        <dbReference type="Rhea" id="RHEA:65372"/>
        <dbReference type="ChEBI" id="CHEBI:15378"/>
        <dbReference type="ChEBI" id="CHEBI:57812"/>
        <dbReference type="ChEBI" id="CHEBI:60377"/>
        <dbReference type="ChEBI" id="CHEBI:140623"/>
        <dbReference type="ChEBI" id="CHEBI:140691"/>
    </reaction>
    <physiologicalReaction direction="left-to-right" evidence="32">
        <dbReference type="Rhea" id="RHEA:65373"/>
    </physiologicalReaction>
</comment>
<comment type="catalytic activity">
    <reaction evidence="29">
        <text>a ganglioside GM1 (d18:1(4E)) + CMP-N-acetyl-beta-neuraminate = a ganglioside GD1a (d18:1(4E)) + CMP + H(+)</text>
        <dbReference type="Rhea" id="RHEA:18021"/>
        <dbReference type="ChEBI" id="CHEBI:15378"/>
        <dbReference type="ChEBI" id="CHEBI:57812"/>
        <dbReference type="ChEBI" id="CHEBI:60377"/>
        <dbReference type="ChEBI" id="CHEBI:77709"/>
        <dbReference type="ChEBI" id="CHEBI:78445"/>
        <dbReference type="EC" id="2.4.3.2"/>
    </reaction>
    <physiologicalReaction direction="left-to-right" evidence="29">
        <dbReference type="Rhea" id="RHEA:18022"/>
    </physiologicalReaction>
</comment>
<evidence type="ECO:0000256" key="4">
    <source>
        <dbReference type="ARBA" id="ARBA00004934"/>
    </source>
</evidence>
<keyword evidence="9" id="KW-0812">Transmembrane</keyword>
<evidence type="ECO:0000256" key="38">
    <source>
        <dbReference type="PIRSR" id="PIRSR005557-1"/>
    </source>
</evidence>
<keyword evidence="41" id="KW-1185">Reference proteome</keyword>
<dbReference type="OrthoDB" id="10264956at2759"/>
<evidence type="ECO:0000256" key="1">
    <source>
        <dbReference type="ARBA" id="ARBA00004447"/>
    </source>
</evidence>
<comment type="catalytic activity">
    <reaction evidence="17">
        <text>a beta-D-galactosyl-(1-&gt;3)-N-acetyl-alpha-D-galactosaminyl derivative + CMP-N-acetyl-beta-neuraminate = an N-acetyl-alpha-neuraminyl-(2-&gt;3)-beta-D-galactosyl-(1-&gt;3)-N-acetyl-alpha-D-galactosaminyl derivative + CMP + H(+)</text>
        <dbReference type="Rhea" id="RHEA:21616"/>
        <dbReference type="ChEBI" id="CHEBI:15378"/>
        <dbReference type="ChEBI" id="CHEBI:57812"/>
        <dbReference type="ChEBI" id="CHEBI:60377"/>
        <dbReference type="ChEBI" id="CHEBI:133470"/>
        <dbReference type="ChEBI" id="CHEBI:139596"/>
        <dbReference type="EC" id="2.4.3.4"/>
    </reaction>
    <physiologicalReaction direction="left-to-right" evidence="17">
        <dbReference type="Rhea" id="RHEA:21617"/>
    </physiologicalReaction>
</comment>
<accession>A0A5N5NDN0</accession>